<keyword evidence="1" id="KW-0472">Membrane</keyword>
<reference evidence="2 3" key="1">
    <citation type="submission" date="2012-05" db="EMBL/GenBank/DDBJ databases">
        <title>Finished chromosome of genome of Chamaesiphon sp. PCC 6605.</title>
        <authorList>
            <consortium name="US DOE Joint Genome Institute"/>
            <person name="Gugger M."/>
            <person name="Coursin T."/>
            <person name="Rippka R."/>
            <person name="Tandeau De Marsac N."/>
            <person name="Huntemann M."/>
            <person name="Wei C.-L."/>
            <person name="Han J."/>
            <person name="Detter J.C."/>
            <person name="Han C."/>
            <person name="Tapia R."/>
            <person name="Chen A."/>
            <person name="Kyrpides N."/>
            <person name="Mavromatis K."/>
            <person name="Markowitz V."/>
            <person name="Szeto E."/>
            <person name="Ivanova N."/>
            <person name="Pagani I."/>
            <person name="Pati A."/>
            <person name="Goodwin L."/>
            <person name="Nordberg H.P."/>
            <person name="Cantor M.N."/>
            <person name="Hua S.X."/>
            <person name="Woyke T."/>
            <person name="Kerfeld C.A."/>
        </authorList>
    </citation>
    <scope>NUCLEOTIDE SEQUENCE [LARGE SCALE GENOMIC DNA]</scope>
    <source>
        <strain evidence="3">ATCC 27169 / PCC 6605</strain>
    </source>
</reference>
<dbReference type="AlphaFoldDB" id="K9UGR4"/>
<evidence type="ECO:0000256" key="1">
    <source>
        <dbReference type="SAM" id="Phobius"/>
    </source>
</evidence>
<name>K9UGR4_CHAP6</name>
<keyword evidence="1" id="KW-0812">Transmembrane</keyword>
<dbReference type="Proteomes" id="UP000010366">
    <property type="component" value="Chromosome"/>
</dbReference>
<dbReference type="HOGENOM" id="CLU_2971035_0_0_3"/>
<evidence type="ECO:0000313" key="3">
    <source>
        <dbReference type="Proteomes" id="UP000010366"/>
    </source>
</evidence>
<dbReference type="KEGG" id="cmp:Cha6605_3275"/>
<keyword evidence="1" id="KW-1133">Transmembrane helix</keyword>
<proteinExistence type="predicted"/>
<gene>
    <name evidence="2" type="ORF">Cha6605_3275</name>
</gene>
<feature type="transmembrane region" description="Helical" evidence="1">
    <location>
        <begin position="40"/>
        <end position="57"/>
    </location>
</feature>
<accession>K9UGR4</accession>
<organism evidence="2 3">
    <name type="scientific">Chamaesiphon minutus (strain ATCC 27169 / PCC 6605)</name>
    <dbReference type="NCBI Taxonomy" id="1173020"/>
    <lineage>
        <taxon>Bacteria</taxon>
        <taxon>Bacillati</taxon>
        <taxon>Cyanobacteriota</taxon>
        <taxon>Cyanophyceae</taxon>
        <taxon>Gomontiellales</taxon>
        <taxon>Chamaesiphonaceae</taxon>
        <taxon>Chamaesiphon</taxon>
    </lineage>
</organism>
<sequence>MLHILLVGLGCFFSILSVGMGCFGLWMPDTTAEKTAVLDGGWTFLVLALICFGLYLYL</sequence>
<dbReference type="EMBL" id="CP003600">
    <property type="protein sequence ID" value="AFY94282.1"/>
    <property type="molecule type" value="Genomic_DNA"/>
</dbReference>
<protein>
    <submittedName>
        <fullName evidence="2">Uncharacterized protein</fullName>
    </submittedName>
</protein>
<evidence type="ECO:0000313" key="2">
    <source>
        <dbReference type="EMBL" id="AFY94282.1"/>
    </source>
</evidence>
<dbReference type="RefSeq" id="WP_015160420.1">
    <property type="nucleotide sequence ID" value="NC_019697.1"/>
</dbReference>
<keyword evidence="3" id="KW-1185">Reference proteome</keyword>